<name>A0A1C3ZA69_9GAMM</name>
<keyword evidence="3" id="KW-1185">Reference proteome</keyword>
<dbReference type="PANTHER" id="PTHR33594">
    <property type="entry name" value="SUPERFAMILY HYDROLASE, PUTATIVE (AFU_ORTHOLOGUE AFUA_1G03035)-RELATED"/>
    <property type="match status" value="1"/>
</dbReference>
<proteinExistence type="predicted"/>
<dbReference type="SUPFAM" id="SSF109604">
    <property type="entry name" value="HD-domain/PDEase-like"/>
    <property type="match status" value="1"/>
</dbReference>
<dbReference type="SMART" id="SM00471">
    <property type="entry name" value="HDc"/>
    <property type="match status" value="1"/>
</dbReference>
<dbReference type="RefSeq" id="WP_091346442.1">
    <property type="nucleotide sequence ID" value="NZ_FMAQ01000001.1"/>
</dbReference>
<dbReference type="EMBL" id="FMAQ01000001">
    <property type="protein sequence ID" value="SCB79245.1"/>
    <property type="molecule type" value="Genomic_DNA"/>
</dbReference>
<evidence type="ECO:0000313" key="3">
    <source>
        <dbReference type="Proteomes" id="UP000199670"/>
    </source>
</evidence>
<dbReference type="Gene3D" id="1.20.58.1910">
    <property type="match status" value="1"/>
</dbReference>
<dbReference type="InterPro" id="IPR006674">
    <property type="entry name" value="HD_domain"/>
</dbReference>
<dbReference type="AlphaFoldDB" id="A0A1C3ZA69"/>
<gene>
    <name evidence="2" type="ORF">GA0061081_101310</name>
</gene>
<protein>
    <recommendedName>
        <fullName evidence="1">HD/PDEase domain-containing protein</fullName>
    </recommendedName>
</protein>
<reference evidence="3" key="1">
    <citation type="submission" date="2016-08" db="EMBL/GenBank/DDBJ databases">
        <authorList>
            <person name="Varghese N."/>
            <person name="Submissions Spin"/>
        </authorList>
    </citation>
    <scope>NUCLEOTIDE SEQUENCE [LARGE SCALE GENOMIC DNA]</scope>
    <source>
        <strain evidence="3">R-53248</strain>
    </source>
</reference>
<dbReference type="Gene3D" id="1.10.472.50">
    <property type="entry name" value="HD-domain/PDEase-like"/>
    <property type="match status" value="1"/>
</dbReference>
<evidence type="ECO:0000313" key="2">
    <source>
        <dbReference type="EMBL" id="SCB79245.1"/>
    </source>
</evidence>
<sequence length="227" mass="26384">MNKLPNTQLTQQQQKIVLDIQLFVKQKLINDFSGHDMAHIERVVRLAMQILQHEPKANSFIVIVSAYLHDVIDDKVVYDVNQATTELRQYLTSLALTNNEIELIFAIIENMSYRKNLSNKKTLSFEGQIVQDADRLDALGAIGIGRTFYYGGNKHNIMHDPLIPPRTSMTEQNYKQPNTVINHFYEKLFLLKDMMNTKTAKKMAKQRHRFLVQFVAQFEKEWLGENS</sequence>
<organism evidence="2 3">
    <name type="scientific">Gilliamella bombicola</name>
    <dbReference type="NCBI Taxonomy" id="1798182"/>
    <lineage>
        <taxon>Bacteria</taxon>
        <taxon>Pseudomonadati</taxon>
        <taxon>Pseudomonadota</taxon>
        <taxon>Gammaproteobacteria</taxon>
        <taxon>Orbales</taxon>
        <taxon>Orbaceae</taxon>
        <taxon>Gilliamella</taxon>
    </lineage>
</organism>
<dbReference type="STRING" id="1798182.GA0061081_101310"/>
<accession>A0A1C3ZA69</accession>
<evidence type="ECO:0000259" key="1">
    <source>
        <dbReference type="SMART" id="SM00471"/>
    </source>
</evidence>
<dbReference type="PANTHER" id="PTHR33594:SF1">
    <property type="entry name" value="HD_PDEASE DOMAIN-CONTAINING PROTEIN"/>
    <property type="match status" value="1"/>
</dbReference>
<dbReference type="OrthoDB" id="9797344at2"/>
<dbReference type="CDD" id="cd00077">
    <property type="entry name" value="HDc"/>
    <property type="match status" value="1"/>
</dbReference>
<feature type="domain" description="HD/PDEase" evidence="1">
    <location>
        <begin position="32"/>
        <end position="148"/>
    </location>
</feature>
<dbReference type="Pfam" id="PF01966">
    <property type="entry name" value="HD"/>
    <property type="match status" value="1"/>
</dbReference>
<dbReference type="Proteomes" id="UP000199670">
    <property type="component" value="Unassembled WGS sequence"/>
</dbReference>
<dbReference type="InterPro" id="IPR003607">
    <property type="entry name" value="HD/PDEase_dom"/>
</dbReference>